<evidence type="ECO:0000313" key="3">
    <source>
        <dbReference type="Proteomes" id="UP001239462"/>
    </source>
</evidence>
<evidence type="ECO:0000256" key="1">
    <source>
        <dbReference type="SAM" id="SignalP"/>
    </source>
</evidence>
<evidence type="ECO:0000313" key="2">
    <source>
        <dbReference type="EMBL" id="MDM4018738.1"/>
    </source>
</evidence>
<feature type="chain" id="PRO_5046508984" description="DUF2066 domain-containing protein" evidence="1">
    <location>
        <begin position="21"/>
        <end position="391"/>
    </location>
</feature>
<gene>
    <name evidence="2" type="ORF">QTN89_25010</name>
</gene>
<comment type="caution">
    <text evidence="2">The sequence shown here is derived from an EMBL/GenBank/DDBJ whole genome shotgun (WGS) entry which is preliminary data.</text>
</comment>
<dbReference type="RefSeq" id="WP_289166653.1">
    <property type="nucleotide sequence ID" value="NZ_JASZZN010000025.1"/>
</dbReference>
<evidence type="ECO:0008006" key="4">
    <source>
        <dbReference type="Google" id="ProtNLM"/>
    </source>
</evidence>
<feature type="signal peptide" evidence="1">
    <location>
        <begin position="1"/>
        <end position="20"/>
    </location>
</feature>
<keyword evidence="3" id="KW-1185">Reference proteome</keyword>
<proteinExistence type="predicted"/>
<dbReference type="Proteomes" id="UP001239462">
    <property type="component" value="Unassembled WGS sequence"/>
</dbReference>
<organism evidence="2 3">
    <name type="scientific">Roseiconus lacunae</name>
    <dbReference type="NCBI Taxonomy" id="2605694"/>
    <lineage>
        <taxon>Bacteria</taxon>
        <taxon>Pseudomonadati</taxon>
        <taxon>Planctomycetota</taxon>
        <taxon>Planctomycetia</taxon>
        <taxon>Pirellulales</taxon>
        <taxon>Pirellulaceae</taxon>
        <taxon>Roseiconus</taxon>
    </lineage>
</organism>
<accession>A0ABT7PQI4</accession>
<dbReference type="EMBL" id="JASZZN010000025">
    <property type="protein sequence ID" value="MDM4018738.1"/>
    <property type="molecule type" value="Genomic_DNA"/>
</dbReference>
<sequence length="391" mass="41902">MLFARTHVIALLLICPLVLASATSGRADGLDVRDDFVQRLREPHSGRLDGQSLRIAIELISEIPGQPDRHLNVWLDRKVDPDAPVSPGPLGPTRYRSLEKVADSAGCVVLPIERCVLIGRAEWVAQTGRDLLQNKAAIKLQNPASNVAIGPIDVRWPALSTPTEAMRSIRRAIGPSVNRGAAFPSDSAALPHDLWPATRLDQVSPVTAMTLVAAQFKDPSVDNPEGEVETRLTLRYRFAGLSEELKVLRKSHPSIKVTPGRGETTLAAGLAAHRLLCSALLSSAGSSAAATTGQPAGPPASSDPLVQLRNDRRTFSLKVENQKAGAVLHQLFSSAGVTSAFDPAANPSLVKLVSFEAKDMTLWELVHLITDQSSLKIETAEGKLLVSPRGE</sequence>
<reference evidence="2 3" key="1">
    <citation type="submission" date="2023-06" db="EMBL/GenBank/DDBJ databases">
        <title>Roseiconus lacunae JC819 isolated from Gulf of Mannar region, Tamil Nadu.</title>
        <authorList>
            <person name="Pk S."/>
            <person name="Ch S."/>
            <person name="Ch V.R."/>
        </authorList>
    </citation>
    <scope>NUCLEOTIDE SEQUENCE [LARGE SCALE GENOMIC DNA]</scope>
    <source>
        <strain evidence="2 3">JC819</strain>
    </source>
</reference>
<keyword evidence="1" id="KW-0732">Signal</keyword>
<name>A0ABT7PQI4_9BACT</name>
<protein>
    <recommendedName>
        <fullName evidence="4">DUF2066 domain-containing protein</fullName>
    </recommendedName>
</protein>